<accession>A0A382P035</accession>
<name>A0A382P035_9ZZZZ</name>
<feature type="non-terminal residue" evidence="1">
    <location>
        <position position="23"/>
    </location>
</feature>
<organism evidence="1">
    <name type="scientific">marine metagenome</name>
    <dbReference type="NCBI Taxonomy" id="408172"/>
    <lineage>
        <taxon>unclassified sequences</taxon>
        <taxon>metagenomes</taxon>
        <taxon>ecological metagenomes</taxon>
    </lineage>
</organism>
<dbReference type="AlphaFoldDB" id="A0A382P035"/>
<gene>
    <name evidence="1" type="ORF">METZ01_LOCUS318819</name>
</gene>
<sequence length="23" mass="2626">MRAPDVVSRPSGLWSSAFWVTYL</sequence>
<evidence type="ECO:0000313" key="1">
    <source>
        <dbReference type="EMBL" id="SVC65965.1"/>
    </source>
</evidence>
<reference evidence="1" key="1">
    <citation type="submission" date="2018-05" db="EMBL/GenBank/DDBJ databases">
        <authorList>
            <person name="Lanie J.A."/>
            <person name="Ng W.-L."/>
            <person name="Kazmierczak K.M."/>
            <person name="Andrzejewski T.M."/>
            <person name="Davidsen T.M."/>
            <person name="Wayne K.J."/>
            <person name="Tettelin H."/>
            <person name="Glass J.I."/>
            <person name="Rusch D."/>
            <person name="Podicherti R."/>
            <person name="Tsui H.-C.T."/>
            <person name="Winkler M.E."/>
        </authorList>
    </citation>
    <scope>NUCLEOTIDE SEQUENCE</scope>
</reference>
<proteinExistence type="predicted"/>
<dbReference type="EMBL" id="UINC01103522">
    <property type="protein sequence ID" value="SVC65965.1"/>
    <property type="molecule type" value="Genomic_DNA"/>
</dbReference>
<protein>
    <submittedName>
        <fullName evidence="1">Uncharacterized protein</fullName>
    </submittedName>
</protein>